<comment type="similarity">
    <text evidence="1 4">Belongs to the DapA family.</text>
</comment>
<dbReference type="CDD" id="cd00408">
    <property type="entry name" value="DHDPS-like"/>
    <property type="match status" value="1"/>
</dbReference>
<evidence type="ECO:0000256" key="5">
    <source>
        <dbReference type="PIRSR" id="PIRSR001365-1"/>
    </source>
</evidence>
<gene>
    <name evidence="6" type="ORF">E1294_21430</name>
</gene>
<evidence type="ECO:0000256" key="2">
    <source>
        <dbReference type="ARBA" id="ARBA00023239"/>
    </source>
</evidence>
<dbReference type="InterPro" id="IPR002220">
    <property type="entry name" value="DapA-like"/>
</dbReference>
<dbReference type="PROSITE" id="PS00666">
    <property type="entry name" value="DHDPS_2"/>
    <property type="match status" value="1"/>
</dbReference>
<dbReference type="Pfam" id="PF00701">
    <property type="entry name" value="DHDPS"/>
    <property type="match status" value="1"/>
</dbReference>
<dbReference type="PANTHER" id="PTHR12128:SF66">
    <property type="entry name" value="4-HYDROXY-2-OXOGLUTARATE ALDOLASE, MITOCHONDRIAL"/>
    <property type="match status" value="1"/>
</dbReference>
<evidence type="ECO:0000256" key="1">
    <source>
        <dbReference type="ARBA" id="ARBA00007592"/>
    </source>
</evidence>
<evidence type="ECO:0000313" key="6">
    <source>
        <dbReference type="EMBL" id="TDD19322.1"/>
    </source>
</evidence>
<keyword evidence="7" id="KW-1185">Reference proteome</keyword>
<reference evidence="6 7" key="1">
    <citation type="submission" date="2019-03" db="EMBL/GenBank/DDBJ databases">
        <title>Draft genome sequences of novel Actinobacteria.</title>
        <authorList>
            <person name="Sahin N."/>
            <person name="Ay H."/>
            <person name="Saygin H."/>
        </authorList>
    </citation>
    <scope>NUCLEOTIDE SEQUENCE [LARGE SCALE GENOMIC DNA]</scope>
    <source>
        <strain evidence="6 7">KC712</strain>
    </source>
</reference>
<dbReference type="PIRSF" id="PIRSF001365">
    <property type="entry name" value="DHDPS"/>
    <property type="match status" value="1"/>
</dbReference>
<dbReference type="InterPro" id="IPR020625">
    <property type="entry name" value="Schiff_base-form_aldolases_AS"/>
</dbReference>
<keyword evidence="2 4" id="KW-0456">Lyase</keyword>
<dbReference type="SMART" id="SM01130">
    <property type="entry name" value="DHDPS"/>
    <property type="match status" value="1"/>
</dbReference>
<evidence type="ECO:0000256" key="3">
    <source>
        <dbReference type="ARBA" id="ARBA00023270"/>
    </source>
</evidence>
<dbReference type="Proteomes" id="UP000294543">
    <property type="component" value="Unassembled WGS sequence"/>
</dbReference>
<dbReference type="AlphaFoldDB" id="A0A4R4WJX1"/>
<feature type="active site" description="Schiff-base intermediate with substrate" evidence="5">
    <location>
        <position position="163"/>
    </location>
</feature>
<accession>A0A4R4WJX1</accession>
<sequence>MPVSGVIVPAVTPIGESGRPDLAAGLGYFGALAAAGITKIMLLGTNGEGPLHQTEEINAFLGDAVGHWRRLAPDGSVVVNVSAAGTRESLRRAEIAAEAGCDAVALSPPCYFHHDERDVVEHYRASRTAAVPVIAYNIPRYAPPFSAGSIAAVADMEHVAGVKDSSGDTDILRQWLDVKRHRPDFGVSQGAEGKMLDALAAGADGITPGIANIAPRVALELVAAYHAGDQDRAVLAQKRVIRLLGVHGIRAGVPVVKASLAMRGLCRAEVAPPLRTLDDGELAALREFLTGFEPDLIGAADG</sequence>
<organism evidence="6 7">
    <name type="scientific">Nonomuraea diastatica</name>
    <dbReference type="NCBI Taxonomy" id="1848329"/>
    <lineage>
        <taxon>Bacteria</taxon>
        <taxon>Bacillati</taxon>
        <taxon>Actinomycetota</taxon>
        <taxon>Actinomycetes</taxon>
        <taxon>Streptosporangiales</taxon>
        <taxon>Streptosporangiaceae</taxon>
        <taxon>Nonomuraea</taxon>
    </lineage>
</organism>
<protein>
    <submittedName>
        <fullName evidence="6">Dihydrodipicolinate synthase family protein</fullName>
    </submittedName>
</protein>
<dbReference type="SUPFAM" id="SSF51569">
    <property type="entry name" value="Aldolase"/>
    <property type="match status" value="1"/>
</dbReference>
<dbReference type="InterPro" id="IPR013785">
    <property type="entry name" value="Aldolase_TIM"/>
</dbReference>
<evidence type="ECO:0000256" key="4">
    <source>
        <dbReference type="PIRNR" id="PIRNR001365"/>
    </source>
</evidence>
<evidence type="ECO:0000313" key="7">
    <source>
        <dbReference type="Proteomes" id="UP000294543"/>
    </source>
</evidence>
<dbReference type="Gene3D" id="3.20.20.70">
    <property type="entry name" value="Aldolase class I"/>
    <property type="match status" value="1"/>
</dbReference>
<proteinExistence type="inferred from homology"/>
<dbReference type="PANTHER" id="PTHR12128">
    <property type="entry name" value="DIHYDRODIPICOLINATE SYNTHASE"/>
    <property type="match status" value="1"/>
</dbReference>
<feature type="active site" description="Proton donor/acceptor" evidence="5">
    <location>
        <position position="136"/>
    </location>
</feature>
<keyword evidence="3" id="KW-0704">Schiff base</keyword>
<dbReference type="EMBL" id="SMKP01000059">
    <property type="protein sequence ID" value="TDD19322.1"/>
    <property type="molecule type" value="Genomic_DNA"/>
</dbReference>
<dbReference type="RefSeq" id="WP_132510768.1">
    <property type="nucleotide sequence ID" value="NZ_SMKP01000059.1"/>
</dbReference>
<dbReference type="PRINTS" id="PR00146">
    <property type="entry name" value="DHPICSNTHASE"/>
</dbReference>
<name>A0A4R4WJX1_9ACTN</name>
<dbReference type="GO" id="GO:0044281">
    <property type="term" value="P:small molecule metabolic process"/>
    <property type="evidence" value="ECO:0007669"/>
    <property type="project" value="UniProtKB-ARBA"/>
</dbReference>
<dbReference type="OrthoDB" id="4160798at2"/>
<comment type="caution">
    <text evidence="6">The sequence shown here is derived from an EMBL/GenBank/DDBJ whole genome shotgun (WGS) entry which is preliminary data.</text>
</comment>
<dbReference type="GO" id="GO:0008840">
    <property type="term" value="F:4-hydroxy-tetrahydrodipicolinate synthase activity"/>
    <property type="evidence" value="ECO:0007669"/>
    <property type="project" value="TreeGrafter"/>
</dbReference>